<dbReference type="PANTHER" id="PTHR33198:SF20">
    <property type="entry name" value="RETROTRANSPOSON GAG DOMAIN-CONTAINING PROTEIN"/>
    <property type="match status" value="1"/>
</dbReference>
<evidence type="ECO:0000256" key="1">
    <source>
        <dbReference type="SAM" id="MobiDB-lite"/>
    </source>
</evidence>
<evidence type="ECO:0008006" key="4">
    <source>
        <dbReference type="Google" id="ProtNLM"/>
    </source>
</evidence>
<dbReference type="STRING" id="283909.R7T4W7"/>
<organism evidence="2">
    <name type="scientific">Capitella teleta</name>
    <name type="common">Polychaete worm</name>
    <dbReference type="NCBI Taxonomy" id="283909"/>
    <lineage>
        <taxon>Eukaryota</taxon>
        <taxon>Metazoa</taxon>
        <taxon>Spiralia</taxon>
        <taxon>Lophotrochozoa</taxon>
        <taxon>Annelida</taxon>
        <taxon>Polychaeta</taxon>
        <taxon>Sedentaria</taxon>
        <taxon>Scolecida</taxon>
        <taxon>Capitellidae</taxon>
        <taxon>Capitella</taxon>
    </lineage>
</organism>
<dbReference type="OrthoDB" id="6160000at2759"/>
<dbReference type="EMBL" id="KB311959">
    <property type="protein sequence ID" value="ELT88142.1"/>
    <property type="molecule type" value="Genomic_DNA"/>
</dbReference>
<proteinExistence type="predicted"/>
<feature type="region of interest" description="Disordered" evidence="1">
    <location>
        <begin position="1"/>
        <end position="24"/>
    </location>
</feature>
<dbReference type="InParanoid" id="R7T4W7"/>
<dbReference type="AlphaFoldDB" id="R7T4W7"/>
<dbReference type="PANTHER" id="PTHR33198">
    <property type="entry name" value="ANK_REP_REGION DOMAIN-CONTAINING PROTEIN-RELATED"/>
    <property type="match status" value="1"/>
</dbReference>
<evidence type="ECO:0000313" key="3">
    <source>
        <dbReference type="EMBL" id="ELU07146.1"/>
    </source>
</evidence>
<feature type="non-terminal residue" evidence="2">
    <location>
        <position position="146"/>
    </location>
</feature>
<dbReference type="EMBL" id="KB300117">
    <property type="protein sequence ID" value="ELU07146.1"/>
    <property type="molecule type" value="Genomic_DNA"/>
</dbReference>
<gene>
    <name evidence="2" type="ORF">CAPTEDRAFT_198980</name>
    <name evidence="3" type="ORF">CAPTEDRAFT_205223</name>
</gene>
<dbReference type="HOGENOM" id="CLU_035540_5_0_1"/>
<evidence type="ECO:0000313" key="2">
    <source>
        <dbReference type="EMBL" id="ELT88142.1"/>
    </source>
</evidence>
<protein>
    <recommendedName>
        <fullName evidence="4">Retrotransposon gag domain-containing protein</fullName>
    </recommendedName>
</protein>
<sequence>MPENSDEASVGDNRGARRAPARFSAPAEFSFRPDDWPRWLTRYNRYRSAGRMDEEEGDRQVDALLYTMGEESENIFANLSLTMAQRVKYEDVTAAFTTYYAPRKNRTFERKRFHETTQESKTIEEYERELHAASKHCEFVDLTDQL</sequence>
<accession>R7T4W7</accession>
<reference evidence="2" key="1">
    <citation type="journal article" date="2013" name="Nature">
        <title>Insights into bilaterian evolution from three spiralian genomes.</title>
        <authorList>
            <person name="Simakov O."/>
            <person name="Marletaz F."/>
            <person name="Cho S.J."/>
            <person name="Edsinger-Gonzales E."/>
            <person name="Havlak P."/>
            <person name="Hellsten U."/>
            <person name="Kuo D.H."/>
            <person name="Larsson T."/>
            <person name="Lv J."/>
            <person name="Arendt D."/>
            <person name="Savage R."/>
            <person name="Osoegawa K."/>
            <person name="de Jong P."/>
            <person name="Grimwood J."/>
            <person name="Chapman J.A."/>
            <person name="Shapiro H."/>
            <person name="Aerts A."/>
            <person name="Otillar R.P."/>
            <person name="Terry A.Y."/>
            <person name="Boore J.L."/>
            <person name="Grigoriev I.V."/>
            <person name="Lindberg D.R."/>
            <person name="Seaver E.C."/>
            <person name="Weisblat D.A."/>
            <person name="Putnam N.H."/>
            <person name="Rokhsar D.S."/>
        </authorList>
    </citation>
    <scope>NUCLEOTIDE SEQUENCE</scope>
    <source>
        <strain evidence="2">I ESC-2004</strain>
    </source>
</reference>
<name>R7T4W7_CAPTE</name>